<evidence type="ECO:0000259" key="2">
    <source>
        <dbReference type="Pfam" id="PF12762"/>
    </source>
</evidence>
<name>A0A841SJ36_9BACL</name>
<evidence type="ECO:0000259" key="1">
    <source>
        <dbReference type="Pfam" id="PF12760"/>
    </source>
</evidence>
<dbReference type="Proteomes" id="UP000535838">
    <property type="component" value="Unassembled WGS sequence"/>
</dbReference>
<gene>
    <name evidence="3" type="ORF">H7B67_00155</name>
</gene>
<keyword evidence="4" id="KW-1185">Reference proteome</keyword>
<dbReference type="EMBL" id="JACJVQ010000001">
    <property type="protein sequence ID" value="MBB6632533.1"/>
    <property type="molecule type" value="Genomic_DNA"/>
</dbReference>
<protein>
    <submittedName>
        <fullName evidence="3">IS1595 family transposase</fullName>
    </submittedName>
</protein>
<proteinExistence type="predicted"/>
<dbReference type="Pfam" id="PF12760">
    <property type="entry name" value="Zn_ribbon_IS1595"/>
    <property type="match status" value="1"/>
</dbReference>
<evidence type="ECO:0000313" key="4">
    <source>
        <dbReference type="Proteomes" id="UP000535838"/>
    </source>
</evidence>
<organism evidence="3 4">
    <name type="scientific">Cohnella thailandensis</name>
    <dbReference type="NCBI Taxonomy" id="557557"/>
    <lineage>
        <taxon>Bacteria</taxon>
        <taxon>Bacillati</taxon>
        <taxon>Bacillota</taxon>
        <taxon>Bacilli</taxon>
        <taxon>Bacillales</taxon>
        <taxon>Paenibacillaceae</taxon>
        <taxon>Cohnella</taxon>
    </lineage>
</organism>
<reference evidence="3 4" key="1">
    <citation type="submission" date="2020-08" db="EMBL/GenBank/DDBJ databases">
        <title>Cohnella phylogeny.</title>
        <authorList>
            <person name="Dunlap C."/>
        </authorList>
    </citation>
    <scope>NUCLEOTIDE SEQUENCE [LARGE SCALE GENOMIC DNA]</scope>
    <source>
        <strain evidence="3 4">DSM 25241</strain>
    </source>
</reference>
<accession>A0A841SJ36</accession>
<dbReference type="InterPro" id="IPR024442">
    <property type="entry name" value="Transposase_Zn_ribbon"/>
</dbReference>
<dbReference type="AlphaFoldDB" id="A0A841SJ36"/>
<dbReference type="InterPro" id="IPR024445">
    <property type="entry name" value="Tnp_ISXO2-like"/>
</dbReference>
<evidence type="ECO:0000313" key="3">
    <source>
        <dbReference type="EMBL" id="MBB6632533.1"/>
    </source>
</evidence>
<sequence>MIDSYEAFLLEQGGEEACFDYFLRCRWPNGYRCPVCNHRIAYTIRTRRLPLFECSRCHYQASVTSGTLLEGTRTPLSKWLFAMKRIIDPAQGINAVQLAELVHVTYKTAYAMLDKIRQCLRSIETDKLAGRIEAGLAFFGRPSLSYFETAAQRPIAVGVSFSESDRPASIAVMEIPMEHMHSGTIASMGRELFKSHCFASDPLSQQNTVHHTKYLTRRHCKTLVPIYQAGFKRINATYHGVHPRHLSKYLAEFAFRWNTLQNGSDGLLRIAQACSSPTLAA</sequence>
<dbReference type="Pfam" id="PF12762">
    <property type="entry name" value="DDE_Tnp_IS1595"/>
    <property type="match status" value="1"/>
</dbReference>
<comment type="caution">
    <text evidence="3">The sequence shown here is derived from an EMBL/GenBank/DDBJ whole genome shotgun (WGS) entry which is preliminary data.</text>
</comment>
<feature type="domain" description="Transposase zinc-ribbon" evidence="1">
    <location>
        <begin position="15"/>
        <end position="60"/>
    </location>
</feature>
<feature type="domain" description="ISXO2-like transposase" evidence="2">
    <location>
        <begin position="206"/>
        <end position="258"/>
    </location>
</feature>